<proteinExistence type="predicted"/>
<evidence type="ECO:0000313" key="9">
    <source>
        <dbReference type="Proteomes" id="UP000529446"/>
    </source>
</evidence>
<dbReference type="EMBL" id="JAARRW010000002">
    <property type="protein sequence ID" value="MBC1561522.1"/>
    <property type="molecule type" value="Genomic_DNA"/>
</dbReference>
<evidence type="ECO:0000313" key="3">
    <source>
        <dbReference type="EMBL" id="MBC2116376.1"/>
    </source>
</evidence>
<dbReference type="Proteomes" id="UP000553016">
    <property type="component" value="Unassembled WGS sequence"/>
</dbReference>
<evidence type="ECO:0000313" key="12">
    <source>
        <dbReference type="Proteomes" id="UP000553016"/>
    </source>
</evidence>
<dbReference type="AlphaFoldDB" id="A0A099WE51"/>
<dbReference type="EMBL" id="JNFA01000011">
    <property type="protein sequence ID" value="KGL42808.1"/>
    <property type="molecule type" value="Genomic_DNA"/>
</dbReference>
<evidence type="ECO:0000313" key="11">
    <source>
        <dbReference type="Proteomes" id="UP000550367"/>
    </source>
</evidence>
<sequence>MDIMEHFLQTELQNQVAYTEMLQFVASLYIRSGEYEGEEYVIRKLDHLNFIIAREYVGLDGEREISRPVVIDRQALVAKINKHVRARGIALINVCV</sequence>
<dbReference type="EMBL" id="JAARZA010000003">
    <property type="protein sequence ID" value="MBC2240634.1"/>
    <property type="molecule type" value="Genomic_DNA"/>
</dbReference>
<evidence type="ECO:0000313" key="2">
    <source>
        <dbReference type="EMBL" id="MBC1561522.1"/>
    </source>
</evidence>
<dbReference type="eggNOG" id="ENOG5032RUA">
    <property type="taxonomic scope" value="Bacteria"/>
</dbReference>
<protein>
    <submittedName>
        <fullName evidence="1">Uncharacterized protein</fullName>
    </submittedName>
</protein>
<gene>
    <name evidence="1" type="ORF">EP57_04945</name>
    <name evidence="2" type="ORF">HB902_05530</name>
    <name evidence="3" type="ORF">HCB06_07035</name>
    <name evidence="6" type="ORF">HCB25_03775</name>
    <name evidence="4" type="ORF">HCB26_10900</name>
    <name evidence="5" type="ORF">HCB35_09085</name>
</gene>
<comment type="caution">
    <text evidence="1">The sequence shown here is derived from an EMBL/GenBank/DDBJ whole genome shotgun (WGS) entry which is preliminary data.</text>
</comment>
<dbReference type="Proteomes" id="UP000519573">
    <property type="component" value="Unassembled WGS sequence"/>
</dbReference>
<dbReference type="EMBL" id="JAARXI010000003">
    <property type="protein sequence ID" value="MBC2116376.1"/>
    <property type="molecule type" value="Genomic_DNA"/>
</dbReference>
<keyword evidence="7" id="KW-1185">Reference proteome</keyword>
<evidence type="ECO:0000313" key="8">
    <source>
        <dbReference type="Proteomes" id="UP000519573"/>
    </source>
</evidence>
<name>A0A099WE51_9LIST</name>
<evidence type="ECO:0000313" key="10">
    <source>
        <dbReference type="Proteomes" id="UP000541955"/>
    </source>
</evidence>
<dbReference type="Proteomes" id="UP000029844">
    <property type="component" value="Unassembled WGS sequence"/>
</dbReference>
<accession>A0A099WE51</accession>
<evidence type="ECO:0000313" key="4">
    <source>
        <dbReference type="EMBL" id="MBC2167075.1"/>
    </source>
</evidence>
<organism evidence="1 7">
    <name type="scientific">Listeria booriae</name>
    <dbReference type="NCBI Taxonomy" id="1552123"/>
    <lineage>
        <taxon>Bacteria</taxon>
        <taxon>Bacillati</taxon>
        <taxon>Bacillota</taxon>
        <taxon>Bacilli</taxon>
        <taxon>Bacillales</taxon>
        <taxon>Listeriaceae</taxon>
        <taxon>Listeria</taxon>
    </lineage>
</organism>
<evidence type="ECO:0000313" key="1">
    <source>
        <dbReference type="EMBL" id="KGL42808.1"/>
    </source>
</evidence>
<evidence type="ECO:0000313" key="6">
    <source>
        <dbReference type="EMBL" id="MBC2243174.1"/>
    </source>
</evidence>
<evidence type="ECO:0000313" key="7">
    <source>
        <dbReference type="Proteomes" id="UP000029844"/>
    </source>
</evidence>
<reference evidence="8 9" key="2">
    <citation type="submission" date="2020-03" db="EMBL/GenBank/DDBJ databases">
        <title>Soil Listeria distribution.</title>
        <authorList>
            <person name="Liao J."/>
            <person name="Wiedmann M."/>
        </authorList>
    </citation>
    <scope>NUCLEOTIDE SEQUENCE [LARGE SCALE GENOMIC DNA]</scope>
    <source>
        <strain evidence="5 12">FSL L7-0149</strain>
        <strain evidence="6 11">FSL L7-0153</strain>
        <strain evidence="4 8">FSL L7-0245</strain>
        <strain evidence="3 9">FSL L7-0360</strain>
        <strain evidence="2 10">FSL L7-1387</strain>
    </source>
</reference>
<dbReference type="Proteomes" id="UP000541955">
    <property type="component" value="Unassembled WGS sequence"/>
</dbReference>
<dbReference type="Proteomes" id="UP000529446">
    <property type="component" value="Unassembled WGS sequence"/>
</dbReference>
<dbReference type="EMBL" id="JAARYY010000002">
    <property type="protein sequence ID" value="MBC2243174.1"/>
    <property type="molecule type" value="Genomic_DNA"/>
</dbReference>
<dbReference type="OrthoDB" id="2055332at2"/>
<dbReference type="STRING" id="1552123.EP57_04945"/>
<reference evidence="1 7" key="1">
    <citation type="submission" date="2014-05" db="EMBL/GenBank/DDBJ databases">
        <title>Novel Listeriaceae from food processing environments.</title>
        <authorList>
            <person name="den Bakker H.C."/>
        </authorList>
    </citation>
    <scope>NUCLEOTIDE SEQUENCE [LARGE SCALE GENOMIC DNA]</scope>
    <source>
        <strain evidence="1 7">FSL A5-0281</strain>
    </source>
</reference>
<evidence type="ECO:0000313" key="5">
    <source>
        <dbReference type="EMBL" id="MBC2240634.1"/>
    </source>
</evidence>
<dbReference type="EMBL" id="JAARYH010000004">
    <property type="protein sequence ID" value="MBC2167075.1"/>
    <property type="molecule type" value="Genomic_DNA"/>
</dbReference>
<dbReference type="RefSeq" id="WP_036084690.1">
    <property type="nucleotide sequence ID" value="NZ_CBCSHQ010000001.1"/>
</dbReference>
<dbReference type="Proteomes" id="UP000550367">
    <property type="component" value="Unassembled WGS sequence"/>
</dbReference>
<dbReference type="GeneID" id="58716749"/>